<dbReference type="Proteomes" id="UP000287651">
    <property type="component" value="Unassembled WGS sequence"/>
</dbReference>
<organism evidence="1 2">
    <name type="scientific">Ensete ventricosum</name>
    <name type="common">Abyssinian banana</name>
    <name type="synonym">Musa ensete</name>
    <dbReference type="NCBI Taxonomy" id="4639"/>
    <lineage>
        <taxon>Eukaryota</taxon>
        <taxon>Viridiplantae</taxon>
        <taxon>Streptophyta</taxon>
        <taxon>Embryophyta</taxon>
        <taxon>Tracheophyta</taxon>
        <taxon>Spermatophyta</taxon>
        <taxon>Magnoliopsida</taxon>
        <taxon>Liliopsida</taxon>
        <taxon>Zingiberales</taxon>
        <taxon>Musaceae</taxon>
        <taxon>Ensete</taxon>
    </lineage>
</organism>
<sequence length="111" mass="12839">MGSQLRWPVSCSRPYFRPLPRTLPTCAIRHFRKPLHFQCHCTRSSVTCATYLQKDSSGVLHIFYSPETLQPCYIGYLLVLSCIFNIFKKDGNTHLIIILDHAVFTFMKDVT</sequence>
<gene>
    <name evidence="1" type="ORF">B296_00058897</name>
</gene>
<proteinExistence type="predicted"/>
<evidence type="ECO:0000313" key="2">
    <source>
        <dbReference type="Proteomes" id="UP000287651"/>
    </source>
</evidence>
<name>A0A426XK24_ENSVE</name>
<protein>
    <submittedName>
        <fullName evidence="1">Uncharacterized protein</fullName>
    </submittedName>
</protein>
<evidence type="ECO:0000313" key="1">
    <source>
        <dbReference type="EMBL" id="RRT39791.1"/>
    </source>
</evidence>
<dbReference type="EMBL" id="AMZH03019891">
    <property type="protein sequence ID" value="RRT39791.1"/>
    <property type="molecule type" value="Genomic_DNA"/>
</dbReference>
<reference evidence="1 2" key="1">
    <citation type="journal article" date="2014" name="Agronomy (Basel)">
        <title>A Draft Genome Sequence for Ensete ventricosum, the Drought-Tolerant Tree Against Hunger.</title>
        <authorList>
            <person name="Harrison J."/>
            <person name="Moore K.A."/>
            <person name="Paszkiewicz K."/>
            <person name="Jones T."/>
            <person name="Grant M."/>
            <person name="Ambacheew D."/>
            <person name="Muzemil S."/>
            <person name="Studholme D.J."/>
        </authorList>
    </citation>
    <scope>NUCLEOTIDE SEQUENCE [LARGE SCALE GENOMIC DNA]</scope>
</reference>
<accession>A0A426XK24</accession>
<comment type="caution">
    <text evidence="1">The sequence shown here is derived from an EMBL/GenBank/DDBJ whole genome shotgun (WGS) entry which is preliminary data.</text>
</comment>
<dbReference type="AlphaFoldDB" id="A0A426XK24"/>